<evidence type="ECO:0000256" key="2">
    <source>
        <dbReference type="ARBA" id="ARBA00023315"/>
    </source>
</evidence>
<dbReference type="InterPro" id="IPR023213">
    <property type="entry name" value="CAT-like_dom_sf"/>
</dbReference>
<dbReference type="PANTHER" id="PTHR31625">
    <property type="match status" value="1"/>
</dbReference>
<proteinExistence type="predicted"/>
<dbReference type="AlphaFoldDB" id="A0A7J7BTT7"/>
<name>A0A7J7BTT7_TRIWF</name>
<organism evidence="3 4">
    <name type="scientific">Tripterygium wilfordii</name>
    <name type="common">Thunder God vine</name>
    <dbReference type="NCBI Taxonomy" id="458696"/>
    <lineage>
        <taxon>Eukaryota</taxon>
        <taxon>Viridiplantae</taxon>
        <taxon>Streptophyta</taxon>
        <taxon>Embryophyta</taxon>
        <taxon>Tracheophyta</taxon>
        <taxon>Spermatophyta</taxon>
        <taxon>Magnoliopsida</taxon>
        <taxon>eudicotyledons</taxon>
        <taxon>Gunneridae</taxon>
        <taxon>Pentapetalae</taxon>
        <taxon>rosids</taxon>
        <taxon>fabids</taxon>
        <taxon>Celastrales</taxon>
        <taxon>Celastraceae</taxon>
        <taxon>Tripterygium</taxon>
    </lineage>
</organism>
<dbReference type="Pfam" id="PF02458">
    <property type="entry name" value="Transferase"/>
    <property type="match status" value="1"/>
</dbReference>
<dbReference type="Gene3D" id="3.30.559.10">
    <property type="entry name" value="Chloramphenicol acetyltransferase-like domain"/>
    <property type="match status" value="1"/>
</dbReference>
<keyword evidence="1" id="KW-0808">Transferase</keyword>
<accession>A0A7J7BTT7</accession>
<evidence type="ECO:0000256" key="1">
    <source>
        <dbReference type="ARBA" id="ARBA00022679"/>
    </source>
</evidence>
<evidence type="ECO:0000313" key="4">
    <source>
        <dbReference type="Proteomes" id="UP000593562"/>
    </source>
</evidence>
<dbReference type="InParanoid" id="A0A7J7BTT7"/>
<evidence type="ECO:0000313" key="3">
    <source>
        <dbReference type="EMBL" id="KAF5725409.1"/>
    </source>
</evidence>
<dbReference type="GO" id="GO:0016747">
    <property type="term" value="F:acyltransferase activity, transferring groups other than amino-acyl groups"/>
    <property type="evidence" value="ECO:0007669"/>
    <property type="project" value="UniProtKB-ARBA"/>
</dbReference>
<keyword evidence="2" id="KW-0012">Acyltransferase</keyword>
<dbReference type="EMBL" id="JAAARO010000023">
    <property type="protein sequence ID" value="KAF5725409.1"/>
    <property type="molecule type" value="Genomic_DNA"/>
</dbReference>
<gene>
    <name evidence="3" type="ORF">HS088_TW23G00131</name>
</gene>
<dbReference type="Proteomes" id="UP000593562">
    <property type="component" value="Unassembled WGS sequence"/>
</dbReference>
<reference evidence="3 4" key="1">
    <citation type="journal article" date="2020" name="Nat. Commun.">
        <title>Genome of Tripterygium wilfordii and identification of cytochrome P450 involved in triptolide biosynthesis.</title>
        <authorList>
            <person name="Tu L."/>
            <person name="Su P."/>
            <person name="Zhang Z."/>
            <person name="Gao L."/>
            <person name="Wang J."/>
            <person name="Hu T."/>
            <person name="Zhou J."/>
            <person name="Zhang Y."/>
            <person name="Zhao Y."/>
            <person name="Liu Y."/>
            <person name="Song Y."/>
            <person name="Tong Y."/>
            <person name="Lu Y."/>
            <person name="Yang J."/>
            <person name="Xu C."/>
            <person name="Jia M."/>
            <person name="Peters R.J."/>
            <person name="Huang L."/>
            <person name="Gao W."/>
        </authorList>
    </citation>
    <scope>NUCLEOTIDE SEQUENCE [LARGE SCALE GENOMIC DNA]</scope>
    <source>
        <strain evidence="4">cv. XIE 37</strain>
        <tissue evidence="3">Leaf</tissue>
    </source>
</reference>
<keyword evidence="4" id="KW-1185">Reference proteome</keyword>
<protein>
    <submittedName>
        <fullName evidence="3">Uncharacterized protein</fullName>
    </submittedName>
</protein>
<dbReference type="InterPro" id="IPR051504">
    <property type="entry name" value="Plant_metabolite_acyltrans"/>
</dbReference>
<sequence length="159" mass="17808">MASNHSVKILEVCKVAPFSDSSEPLSELHLPLTFFDTFWFRFSPVERVFFYPLTDSSDPTSFNSVILPKLKYTLSLTLRHFLPLAGNLTWPSHAAQPFLLFTPNDAVSLSVAESESNFDQLSGNKPRKAIESHPLVPKLSISDTTASILALQFQLEAYF</sequence>
<comment type="caution">
    <text evidence="3">The sequence shown here is derived from an EMBL/GenBank/DDBJ whole genome shotgun (WGS) entry which is preliminary data.</text>
</comment>